<evidence type="ECO:0000313" key="3">
    <source>
        <dbReference type="EMBL" id="RKO90636.1"/>
    </source>
</evidence>
<keyword evidence="1" id="KW-0862">Zinc</keyword>
<dbReference type="PANTHER" id="PTHR24206">
    <property type="entry name" value="OS06G0237300 PROTEIN"/>
    <property type="match status" value="1"/>
</dbReference>
<protein>
    <recommendedName>
        <fullName evidence="5">LIM zinc-binding domain-containing protein</fullName>
    </recommendedName>
</protein>
<keyword evidence="4" id="KW-1185">Reference proteome</keyword>
<dbReference type="EMBL" id="KZ995456">
    <property type="protein sequence ID" value="RKO90636.1"/>
    <property type="molecule type" value="Genomic_DNA"/>
</dbReference>
<evidence type="ECO:0000313" key="4">
    <source>
        <dbReference type="Proteomes" id="UP000269721"/>
    </source>
</evidence>
<dbReference type="Proteomes" id="UP000269721">
    <property type="component" value="Unassembled WGS sequence"/>
</dbReference>
<organism evidence="3 4">
    <name type="scientific">Blyttiomyces helicus</name>
    <dbReference type="NCBI Taxonomy" id="388810"/>
    <lineage>
        <taxon>Eukaryota</taxon>
        <taxon>Fungi</taxon>
        <taxon>Fungi incertae sedis</taxon>
        <taxon>Chytridiomycota</taxon>
        <taxon>Chytridiomycota incertae sedis</taxon>
        <taxon>Chytridiomycetes</taxon>
        <taxon>Chytridiomycetes incertae sedis</taxon>
        <taxon>Blyttiomyces</taxon>
    </lineage>
</organism>
<evidence type="ECO:0008006" key="5">
    <source>
        <dbReference type="Google" id="ProtNLM"/>
    </source>
</evidence>
<keyword evidence="1" id="KW-0440">LIM domain</keyword>
<accession>A0A4P9WJ60</accession>
<proteinExistence type="predicted"/>
<gene>
    <name evidence="3" type="ORF">BDK51DRAFT_28668</name>
</gene>
<keyword evidence="1" id="KW-0479">Metal-binding</keyword>
<feature type="compositionally biased region" description="Basic and acidic residues" evidence="2">
    <location>
        <begin position="89"/>
        <end position="107"/>
    </location>
</feature>
<dbReference type="SUPFAM" id="SSF57716">
    <property type="entry name" value="Glucocorticoid receptor-like (DNA-binding domain)"/>
    <property type="match status" value="1"/>
</dbReference>
<evidence type="ECO:0000256" key="2">
    <source>
        <dbReference type="SAM" id="MobiDB-lite"/>
    </source>
</evidence>
<reference evidence="4" key="1">
    <citation type="journal article" date="2018" name="Nat. Microbiol.">
        <title>Leveraging single-cell genomics to expand the fungal tree of life.</title>
        <authorList>
            <person name="Ahrendt S.R."/>
            <person name="Quandt C.A."/>
            <person name="Ciobanu D."/>
            <person name="Clum A."/>
            <person name="Salamov A."/>
            <person name="Andreopoulos B."/>
            <person name="Cheng J.F."/>
            <person name="Woyke T."/>
            <person name="Pelin A."/>
            <person name="Henrissat B."/>
            <person name="Reynolds N.K."/>
            <person name="Benny G.L."/>
            <person name="Smith M.E."/>
            <person name="James T.Y."/>
            <person name="Grigoriev I.V."/>
        </authorList>
    </citation>
    <scope>NUCLEOTIDE SEQUENCE [LARGE SCALE GENOMIC DNA]</scope>
</reference>
<dbReference type="AlphaFoldDB" id="A0A4P9WJ60"/>
<feature type="region of interest" description="Disordered" evidence="2">
    <location>
        <begin position="65"/>
        <end position="133"/>
    </location>
</feature>
<evidence type="ECO:0000256" key="1">
    <source>
        <dbReference type="ARBA" id="ARBA00023038"/>
    </source>
</evidence>
<name>A0A4P9WJ60_9FUNG</name>
<dbReference type="OrthoDB" id="8062037at2759"/>
<sequence>MADPKKDVCAVCEKVVYPMDKLSADDKLGNYAALNGVFYCKPHFKQLFALKGNYADGFKASEAAAGITSPSTPPPQSDSPKESSTPAFRRAESGSDLPRSESLRERMNALSITKEPESTTAKEIVPEAEAPRGNVADRLASFGKPLASVGRTGSEDSPALKVSFAM</sequence>